<keyword evidence="8" id="KW-1185">Reference proteome</keyword>
<dbReference type="EMBL" id="SWKU01000002">
    <property type="protein sequence ID" value="KAF3009578.1"/>
    <property type="molecule type" value="Genomic_DNA"/>
</dbReference>
<evidence type="ECO:0000256" key="1">
    <source>
        <dbReference type="ARBA" id="ARBA00008072"/>
    </source>
</evidence>
<feature type="transmembrane region" description="Helical" evidence="5">
    <location>
        <begin position="171"/>
        <end position="193"/>
    </location>
</feature>
<proteinExistence type="inferred from homology"/>
<organism evidence="7 8">
    <name type="scientific">Curvularia kusanoi</name>
    <name type="common">Cochliobolus kusanoi</name>
    <dbReference type="NCBI Taxonomy" id="90978"/>
    <lineage>
        <taxon>Eukaryota</taxon>
        <taxon>Fungi</taxon>
        <taxon>Dikarya</taxon>
        <taxon>Ascomycota</taxon>
        <taxon>Pezizomycotina</taxon>
        <taxon>Dothideomycetes</taxon>
        <taxon>Pleosporomycetidae</taxon>
        <taxon>Pleosporales</taxon>
        <taxon>Pleosporineae</taxon>
        <taxon>Pleosporaceae</taxon>
        <taxon>Curvularia</taxon>
    </lineage>
</organism>
<feature type="region of interest" description="Disordered" evidence="4">
    <location>
        <begin position="1"/>
        <end position="32"/>
    </location>
</feature>
<keyword evidence="5" id="KW-1133">Transmembrane helix</keyword>
<dbReference type="InterPro" id="IPR052585">
    <property type="entry name" value="Lipid_raft_assoc_Zn_ADH"/>
</dbReference>
<feature type="compositionally biased region" description="Basic residues" evidence="4">
    <location>
        <begin position="1"/>
        <end position="10"/>
    </location>
</feature>
<dbReference type="InterPro" id="IPR047122">
    <property type="entry name" value="Trans-enoyl_RdTase-like"/>
</dbReference>
<comment type="similarity">
    <text evidence="1">Belongs to the zinc-containing alcohol dehydrogenase family.</text>
</comment>
<evidence type="ECO:0000256" key="4">
    <source>
        <dbReference type="SAM" id="MobiDB-lite"/>
    </source>
</evidence>
<sequence>MVSWRWRPKSISKASTPVQAEPQAAYSTTDDVEHQFRRETVDDVYPERQNALLLHAIRQPYEIANNHAVPEVQNDTELLVKVTAAGLNPIDWKSPDFNFGVPVFPFISGRELSGVVIKAPKTPNSRIREGDVVTIPSTDYRDLRKAAFQEYSIASSFNTIRLPHNVTAESGSILGVAFVSAVLALGICMGVSFEGVEDGPDLLKIVRAIDPDRLPTDIRKECLDNIVETDRARAGDYLVIWGGSSTSAHLTKQIARLTGLKIISVVDNAKHGIRLSSTTATRPDLLVDSHDPERAIDIIKRATNDSARFGFDTVGKESAAHLMHSLASSNSPITSLPKDVQTYERKDSKLPTPPSTPLEAVTNGPRSHLVGLTGLPKNDIPEDITLHNVPIKLFHEIPEVGEALSAWCERLLLKGLLVPPDVVGTVNGLEAINAGLDRMRRREISGGRLVAVLP</sequence>
<evidence type="ECO:0000256" key="5">
    <source>
        <dbReference type="SAM" id="Phobius"/>
    </source>
</evidence>
<dbReference type="PANTHER" id="PTHR43482">
    <property type="entry name" value="PROTEIN AST1-RELATED"/>
    <property type="match status" value="1"/>
</dbReference>
<protein>
    <recommendedName>
        <fullName evidence="6">Alcohol dehydrogenase-like N-terminal domain-containing protein</fullName>
    </recommendedName>
</protein>
<feature type="domain" description="Alcohol dehydrogenase-like N-terminal" evidence="6">
    <location>
        <begin position="75"/>
        <end position="138"/>
    </location>
</feature>
<dbReference type="AlphaFoldDB" id="A0A9P4WEQ0"/>
<reference evidence="7" key="1">
    <citation type="submission" date="2019-04" db="EMBL/GenBank/DDBJ databases">
        <title>Sequencing of skin fungus with MAO and IRED activity.</title>
        <authorList>
            <person name="Marsaioli A.J."/>
            <person name="Bonatto J.M.C."/>
            <person name="Reis Junior O."/>
        </authorList>
    </citation>
    <scope>NUCLEOTIDE SEQUENCE</scope>
    <source>
        <strain evidence="7">30M1</strain>
    </source>
</reference>
<evidence type="ECO:0000259" key="6">
    <source>
        <dbReference type="Pfam" id="PF08240"/>
    </source>
</evidence>
<dbReference type="Pfam" id="PF08240">
    <property type="entry name" value="ADH_N"/>
    <property type="match status" value="1"/>
</dbReference>
<comment type="caution">
    <text evidence="7">The sequence shown here is derived from an EMBL/GenBank/DDBJ whole genome shotgun (WGS) entry which is preliminary data.</text>
</comment>
<keyword evidence="5" id="KW-0472">Membrane</keyword>
<keyword evidence="3" id="KW-0560">Oxidoreductase</keyword>
<dbReference type="GO" id="GO:0016651">
    <property type="term" value="F:oxidoreductase activity, acting on NAD(P)H"/>
    <property type="evidence" value="ECO:0007669"/>
    <property type="project" value="InterPro"/>
</dbReference>
<dbReference type="InterPro" id="IPR011032">
    <property type="entry name" value="GroES-like_sf"/>
</dbReference>
<dbReference type="InterPro" id="IPR013154">
    <property type="entry name" value="ADH-like_N"/>
</dbReference>
<dbReference type="Gene3D" id="3.90.180.10">
    <property type="entry name" value="Medium-chain alcohol dehydrogenases, catalytic domain"/>
    <property type="match status" value="1"/>
</dbReference>
<evidence type="ECO:0000256" key="2">
    <source>
        <dbReference type="ARBA" id="ARBA00011245"/>
    </source>
</evidence>
<gene>
    <name evidence="7" type="ORF">E8E13_006078</name>
</gene>
<accession>A0A9P4WEQ0</accession>
<comment type="subunit">
    <text evidence="2">Monomer.</text>
</comment>
<dbReference type="SUPFAM" id="SSF51735">
    <property type="entry name" value="NAD(P)-binding Rossmann-fold domains"/>
    <property type="match status" value="1"/>
</dbReference>
<evidence type="ECO:0000313" key="8">
    <source>
        <dbReference type="Proteomes" id="UP000801428"/>
    </source>
</evidence>
<dbReference type="CDD" id="cd08249">
    <property type="entry name" value="enoyl_reductase_like"/>
    <property type="match status" value="1"/>
</dbReference>
<feature type="region of interest" description="Disordered" evidence="4">
    <location>
        <begin position="341"/>
        <end position="365"/>
    </location>
</feature>
<name>A0A9P4WEQ0_CURKU</name>
<evidence type="ECO:0000256" key="3">
    <source>
        <dbReference type="ARBA" id="ARBA00023002"/>
    </source>
</evidence>
<dbReference type="SUPFAM" id="SSF50129">
    <property type="entry name" value="GroES-like"/>
    <property type="match status" value="1"/>
</dbReference>
<evidence type="ECO:0000313" key="7">
    <source>
        <dbReference type="EMBL" id="KAF3009578.1"/>
    </source>
</evidence>
<dbReference type="Proteomes" id="UP000801428">
    <property type="component" value="Unassembled WGS sequence"/>
</dbReference>
<keyword evidence="5" id="KW-0812">Transmembrane</keyword>
<dbReference type="Gene3D" id="3.40.50.720">
    <property type="entry name" value="NAD(P)-binding Rossmann-like Domain"/>
    <property type="match status" value="1"/>
</dbReference>
<dbReference type="OrthoDB" id="201656at2759"/>
<dbReference type="InterPro" id="IPR036291">
    <property type="entry name" value="NAD(P)-bd_dom_sf"/>
</dbReference>
<dbReference type="PANTHER" id="PTHR43482:SF2">
    <property type="entry name" value="ZINC-BINDING DEHYDROGENASE FAMILY, PUTATIVE (AFU_ORTHOLOGUE AFUA_3G15030)-RELATED"/>
    <property type="match status" value="1"/>
</dbReference>